<feature type="compositionally biased region" description="Polar residues" evidence="1">
    <location>
        <begin position="119"/>
        <end position="136"/>
    </location>
</feature>
<name>A0A9W4JHW3_9EURO</name>
<feature type="compositionally biased region" description="Basic residues" evidence="1">
    <location>
        <begin position="198"/>
        <end position="215"/>
    </location>
</feature>
<dbReference type="InterPro" id="IPR013087">
    <property type="entry name" value="Znf_C2H2_type"/>
</dbReference>
<feature type="domain" description="C2H2-type" evidence="2">
    <location>
        <begin position="256"/>
        <end position="281"/>
    </location>
</feature>
<dbReference type="Gene3D" id="3.30.160.60">
    <property type="entry name" value="Classic Zinc Finger"/>
    <property type="match status" value="1"/>
</dbReference>
<feature type="region of interest" description="Disordered" evidence="1">
    <location>
        <begin position="119"/>
        <end position="142"/>
    </location>
</feature>
<proteinExistence type="predicted"/>
<dbReference type="SMART" id="SM00355">
    <property type="entry name" value="ZnF_C2H2"/>
    <property type="match status" value="2"/>
</dbReference>
<evidence type="ECO:0000313" key="4">
    <source>
        <dbReference type="Proteomes" id="UP001152592"/>
    </source>
</evidence>
<feature type="domain" description="C2H2-type" evidence="2">
    <location>
        <begin position="223"/>
        <end position="250"/>
    </location>
</feature>
<dbReference type="AlphaFoldDB" id="A0A9W4JHW3"/>
<feature type="region of interest" description="Disordered" evidence="1">
    <location>
        <begin position="160"/>
        <end position="217"/>
    </location>
</feature>
<dbReference type="OrthoDB" id="1898716at2759"/>
<dbReference type="Proteomes" id="UP001152592">
    <property type="component" value="Unassembled WGS sequence"/>
</dbReference>
<comment type="caution">
    <text evidence="3">The sequence shown here is derived from an EMBL/GenBank/DDBJ whole genome shotgun (WGS) entry which is preliminary data.</text>
</comment>
<gene>
    <name evidence="3" type="ORF">PSALAMII_LOCUS7588</name>
</gene>
<protein>
    <recommendedName>
        <fullName evidence="2">C2H2-type domain-containing protein</fullName>
    </recommendedName>
</protein>
<dbReference type="EMBL" id="CAJVPD010000253">
    <property type="protein sequence ID" value="CAG8400106.1"/>
    <property type="molecule type" value="Genomic_DNA"/>
</dbReference>
<evidence type="ECO:0000259" key="2">
    <source>
        <dbReference type="SMART" id="SM00355"/>
    </source>
</evidence>
<evidence type="ECO:0000313" key="3">
    <source>
        <dbReference type="EMBL" id="CAG8400106.1"/>
    </source>
</evidence>
<accession>A0A9W4JHW3</accession>
<feature type="region of interest" description="Disordered" evidence="1">
    <location>
        <begin position="263"/>
        <end position="286"/>
    </location>
</feature>
<evidence type="ECO:0000256" key="1">
    <source>
        <dbReference type="SAM" id="MobiDB-lite"/>
    </source>
</evidence>
<reference evidence="3" key="1">
    <citation type="submission" date="2021-07" db="EMBL/GenBank/DDBJ databases">
        <authorList>
            <person name="Branca A.L. A."/>
        </authorList>
    </citation>
    <scope>NUCLEOTIDE SEQUENCE</scope>
</reference>
<sequence>MASPNQNPHNPEHEYQFSHAELKYWEATQTFPMYSLHDLSVPAPLRVARNPSYHYGVPLPPTPAFERMLSPAPSPASSNCYLDHSPAKGYLNQGHLAPTSAGVAGLPSAHYDPRCPSPWTDTASPVPSSTFLNPHPNSHPIKRPIEEEYTSFSDHDSGAALTPASICDPSSSPWAEAMPLPTPEKPNNDNKASESPTGKKKPCQRRSRASKHKKSENKDYGTYRCEYEGCTYDRFFSRKGVLKRHIQTQHLYPRAFKCPHPPCEHASSRRENMKAHRQSVHKETVL</sequence>
<organism evidence="3 4">
    <name type="scientific">Penicillium salamii</name>
    <dbReference type="NCBI Taxonomy" id="1612424"/>
    <lineage>
        <taxon>Eukaryota</taxon>
        <taxon>Fungi</taxon>
        <taxon>Dikarya</taxon>
        <taxon>Ascomycota</taxon>
        <taxon>Pezizomycotina</taxon>
        <taxon>Eurotiomycetes</taxon>
        <taxon>Eurotiomycetidae</taxon>
        <taxon>Eurotiales</taxon>
        <taxon>Aspergillaceae</taxon>
        <taxon>Penicillium</taxon>
    </lineage>
</organism>